<reference evidence="1" key="2">
    <citation type="submission" date="2010-11" db="EMBL/GenBank/DDBJ databases">
        <authorList>
            <consortium name="The Broad Institute Genome Sequencing Platform"/>
            <person name="Earl A."/>
            <person name="Ward D."/>
            <person name="Feldgarden M."/>
            <person name="Gevers D."/>
            <person name="Butler R."/>
            <person name="Young S.K."/>
            <person name="Zeng Q."/>
            <person name="Gargeya S."/>
            <person name="Fitzgerald M."/>
            <person name="Haas B."/>
            <person name="Abouelleil A."/>
            <person name="Alvarado L."/>
            <person name="Arachchi H.M."/>
            <person name="Berlin A."/>
            <person name="Brown A."/>
            <person name="Chapman S.B."/>
            <person name="Chen Z."/>
            <person name="Dunbar C."/>
            <person name="Freedman E."/>
            <person name="Gearin G."/>
            <person name="Gellesch M."/>
            <person name="Goldberg J."/>
            <person name="Griggs A."/>
            <person name="Gujja S."/>
            <person name="Heilman E."/>
            <person name="Heiman D."/>
            <person name="Howarth C."/>
            <person name="Larson L."/>
            <person name="Lui A."/>
            <person name="MacDonald P.J.P."/>
            <person name="Mehta T."/>
            <person name="Montmayeur A."/>
            <person name="Murphy C."/>
            <person name="Neiman D."/>
            <person name="Pearson M."/>
            <person name="Priest M."/>
            <person name="Roberts A."/>
            <person name="Saif S."/>
            <person name="Shea T."/>
            <person name="Shenoy N."/>
            <person name="Sisk P."/>
            <person name="Stolte C."/>
            <person name="Sykes S."/>
            <person name="White J."/>
            <person name="Yandava C."/>
            <person name="Wortman J."/>
            <person name="Nusbaum C."/>
            <person name="Birren B."/>
        </authorList>
    </citation>
    <scope>NUCLEOTIDE SEQUENCE</scope>
    <source>
        <strain evidence="1">P1A1 Lamole</strain>
    </source>
</reference>
<gene>
    <name evidence="1" type="ORF">MVLG_06922</name>
</gene>
<name>U5HIS4_USTV1</name>
<reference evidence="2" key="4">
    <citation type="submission" date="2015-06" db="UniProtKB">
        <authorList>
            <consortium name="EnsemblFungi"/>
        </authorList>
    </citation>
    <scope>IDENTIFICATION</scope>
</reference>
<accession>U5HIS4</accession>
<reference evidence="3" key="1">
    <citation type="submission" date="2010-11" db="EMBL/GenBank/DDBJ databases">
        <title>The genome sequence of Microbotryum violaceum strain p1A1 Lamole.</title>
        <authorList>
            <person name="Cuomo C."/>
            <person name="Perlin M."/>
            <person name="Young S.K."/>
            <person name="Zeng Q."/>
            <person name="Gargeya S."/>
            <person name="Alvarado L."/>
            <person name="Berlin A."/>
            <person name="Chapman S.B."/>
            <person name="Chen Z."/>
            <person name="Freedman E."/>
            <person name="Gellesch M."/>
            <person name="Goldberg J."/>
            <person name="Griggs A."/>
            <person name="Gujja S."/>
            <person name="Heilman E."/>
            <person name="Heiman D."/>
            <person name="Howarth C."/>
            <person name="Mehta T."/>
            <person name="Neiman D."/>
            <person name="Pearson M."/>
            <person name="Roberts A."/>
            <person name="Saif S."/>
            <person name="Shea T."/>
            <person name="Shenoy N."/>
            <person name="Sisk P."/>
            <person name="Stolte C."/>
            <person name="Sykes S."/>
            <person name="White J."/>
            <person name="Yandava C."/>
            <person name="Haas B."/>
            <person name="Nusbaum C."/>
            <person name="Birren B."/>
        </authorList>
    </citation>
    <scope>NUCLEOTIDE SEQUENCE [LARGE SCALE GENOMIC DNA]</scope>
    <source>
        <strain evidence="3">p1A1 Lamole</strain>
    </source>
</reference>
<dbReference type="InterPro" id="IPR043502">
    <property type="entry name" value="DNA/RNA_pol_sf"/>
</dbReference>
<keyword evidence="3" id="KW-1185">Reference proteome</keyword>
<evidence type="ECO:0000313" key="2">
    <source>
        <dbReference type="EnsemblFungi" id="MVLG_06922T0"/>
    </source>
</evidence>
<dbReference type="InParanoid" id="U5HIS4"/>
<protein>
    <recommendedName>
        <fullName evidence="4">Reverse transcriptase domain-containing protein</fullName>
    </recommendedName>
</protein>
<dbReference type="EMBL" id="AEIJ01000934">
    <property type="status" value="NOT_ANNOTATED_CDS"/>
    <property type="molecule type" value="Genomic_DNA"/>
</dbReference>
<reference evidence="1 3" key="3">
    <citation type="journal article" date="2015" name="BMC Genomics">
        <title>Sex and parasites: genomic and transcriptomic analysis of Microbotryum lychnidis-dioicae, the biotrophic and plant-castrating anther smut fungus.</title>
        <authorList>
            <person name="Perlin M.H."/>
            <person name="Amselem J."/>
            <person name="Fontanillas E."/>
            <person name="Toh S.S."/>
            <person name="Chen Z."/>
            <person name="Goldberg J."/>
            <person name="Duplessis S."/>
            <person name="Henrissat B."/>
            <person name="Young S."/>
            <person name="Zeng Q."/>
            <person name="Aguileta G."/>
            <person name="Petit E."/>
            <person name="Badouin H."/>
            <person name="Andrews J."/>
            <person name="Razeeq D."/>
            <person name="Gabaldon T."/>
            <person name="Quesneville H."/>
            <person name="Giraud T."/>
            <person name="Hood M.E."/>
            <person name="Schultz D.J."/>
            <person name="Cuomo C.A."/>
        </authorList>
    </citation>
    <scope>NUCLEOTIDE SEQUENCE [LARGE SCALE GENOMIC DNA]</scope>
    <source>
        <strain evidence="3">p1A1 Lamole</strain>
        <strain evidence="1">P1A1 Lamole</strain>
    </source>
</reference>
<dbReference type="EnsemblFungi" id="MVLG_06922T0">
    <property type="protein sequence ID" value="MVLG_06922T0"/>
    <property type="gene ID" value="MVLG_06922"/>
</dbReference>
<dbReference type="AlphaFoldDB" id="U5HIS4"/>
<dbReference type="EMBL" id="GL541809">
    <property type="protein sequence ID" value="KDE02525.1"/>
    <property type="molecule type" value="Genomic_DNA"/>
</dbReference>
<dbReference type="OrthoDB" id="3249498at2759"/>
<proteinExistence type="predicted"/>
<dbReference type="Proteomes" id="UP000017200">
    <property type="component" value="Unassembled WGS sequence"/>
</dbReference>
<sequence length="355" mass="40331">MRVVADHTRSGLNDAISRAACPTVYDTIIDLIQLLWWHRFASKLLTPNLVLWKLNVSSAFKVLVMSKNWQARQGIAIKRWLPDGELVTWYHIKWHSVFGCRAMPYLWTRFMSLVVWIAQQSYGIEYPLAYMDDTFGVNISNKIVPFVHNGVQHMIPLQQAQMADLWQSLGLPFKLSPGKAPFGWRVTITGIDCDLDEFSISLTPKAINDLATAIQAFLDFSGRCLPLRQWRQMTGWLSWALNMAPQARPHVTPLYNKIGSKTQANAGVPLNLEVRELLASITRLLAATPRLDLDTTSLTHWSIDDAHLVIYTDACLQNDDHTGAGLGFWLTLPRGCHYFATCPGRTFEWIQLRKP</sequence>
<organism evidence="1">
    <name type="scientific">Microbotryum lychnidis-dioicae (strain p1A1 Lamole / MvSl-1064)</name>
    <name type="common">Anther smut fungus</name>
    <dbReference type="NCBI Taxonomy" id="683840"/>
    <lineage>
        <taxon>Eukaryota</taxon>
        <taxon>Fungi</taxon>
        <taxon>Dikarya</taxon>
        <taxon>Basidiomycota</taxon>
        <taxon>Pucciniomycotina</taxon>
        <taxon>Microbotryomycetes</taxon>
        <taxon>Microbotryales</taxon>
        <taxon>Microbotryaceae</taxon>
        <taxon>Microbotryum</taxon>
    </lineage>
</organism>
<dbReference type="STRING" id="683840.U5HIS4"/>
<evidence type="ECO:0000313" key="3">
    <source>
        <dbReference type="Proteomes" id="UP000017200"/>
    </source>
</evidence>
<evidence type="ECO:0008006" key="4">
    <source>
        <dbReference type="Google" id="ProtNLM"/>
    </source>
</evidence>
<dbReference type="SUPFAM" id="SSF56672">
    <property type="entry name" value="DNA/RNA polymerases"/>
    <property type="match status" value="1"/>
</dbReference>
<evidence type="ECO:0000313" key="1">
    <source>
        <dbReference type="EMBL" id="KDE02525.1"/>
    </source>
</evidence>
<dbReference type="HOGENOM" id="CLU_781179_0_0_1"/>